<gene>
    <name evidence="1" type="ORF">Hamer_G008355</name>
</gene>
<protein>
    <submittedName>
        <fullName evidence="1">Uncharacterized protein</fullName>
    </submittedName>
</protein>
<proteinExistence type="predicted"/>
<dbReference type="EMBL" id="JAHLQT010001931">
    <property type="protein sequence ID" value="KAG7177691.1"/>
    <property type="molecule type" value="Genomic_DNA"/>
</dbReference>
<dbReference type="AlphaFoldDB" id="A0A8J5TLG8"/>
<organism evidence="1 2">
    <name type="scientific">Homarus americanus</name>
    <name type="common">American lobster</name>
    <dbReference type="NCBI Taxonomy" id="6706"/>
    <lineage>
        <taxon>Eukaryota</taxon>
        <taxon>Metazoa</taxon>
        <taxon>Ecdysozoa</taxon>
        <taxon>Arthropoda</taxon>
        <taxon>Crustacea</taxon>
        <taxon>Multicrustacea</taxon>
        <taxon>Malacostraca</taxon>
        <taxon>Eumalacostraca</taxon>
        <taxon>Eucarida</taxon>
        <taxon>Decapoda</taxon>
        <taxon>Pleocyemata</taxon>
        <taxon>Astacidea</taxon>
        <taxon>Nephropoidea</taxon>
        <taxon>Nephropidae</taxon>
        <taxon>Homarus</taxon>
    </lineage>
</organism>
<comment type="caution">
    <text evidence="1">The sequence shown here is derived from an EMBL/GenBank/DDBJ whole genome shotgun (WGS) entry which is preliminary data.</text>
</comment>
<name>A0A8J5TLG8_HOMAM</name>
<sequence>MINSAVGDLHNCWCGMFIELDEEVHMVYSLDSATVNSCDDVSTCKTTCASEFNTYTAGGDLNHVLGDGYSVGQEICLRMVERHGIHNIYHATVYGYGNVCNGPWVYDGVSSINSLCCHKGFYRPCEYYSLKKEKMDEKKNT</sequence>
<keyword evidence="2" id="KW-1185">Reference proteome</keyword>
<reference evidence="1" key="1">
    <citation type="journal article" date="2021" name="Sci. Adv.">
        <title>The American lobster genome reveals insights on longevity, neural, and immune adaptations.</title>
        <authorList>
            <person name="Polinski J.M."/>
            <person name="Zimin A.V."/>
            <person name="Clark K.F."/>
            <person name="Kohn A.B."/>
            <person name="Sadowski N."/>
            <person name="Timp W."/>
            <person name="Ptitsyn A."/>
            <person name="Khanna P."/>
            <person name="Romanova D.Y."/>
            <person name="Williams P."/>
            <person name="Greenwood S.J."/>
            <person name="Moroz L.L."/>
            <person name="Walt D.R."/>
            <person name="Bodnar A.G."/>
        </authorList>
    </citation>
    <scope>NUCLEOTIDE SEQUENCE</scope>
    <source>
        <strain evidence="1">GMGI-L3</strain>
    </source>
</reference>
<accession>A0A8J5TLG8</accession>
<evidence type="ECO:0000313" key="2">
    <source>
        <dbReference type="Proteomes" id="UP000747542"/>
    </source>
</evidence>
<evidence type="ECO:0000313" key="1">
    <source>
        <dbReference type="EMBL" id="KAG7177691.1"/>
    </source>
</evidence>
<dbReference type="Proteomes" id="UP000747542">
    <property type="component" value="Unassembled WGS sequence"/>
</dbReference>